<feature type="transmembrane region" description="Helical" evidence="1">
    <location>
        <begin position="12"/>
        <end position="34"/>
    </location>
</feature>
<feature type="transmembrane region" description="Helical" evidence="1">
    <location>
        <begin position="327"/>
        <end position="346"/>
    </location>
</feature>
<feature type="transmembrane region" description="Helical" evidence="1">
    <location>
        <begin position="199"/>
        <end position="219"/>
    </location>
</feature>
<feature type="transmembrane region" description="Helical" evidence="1">
    <location>
        <begin position="388"/>
        <end position="407"/>
    </location>
</feature>
<dbReference type="AlphaFoldDB" id="A0A1G2PTZ3"/>
<evidence type="ECO:0000256" key="1">
    <source>
        <dbReference type="SAM" id="Phobius"/>
    </source>
</evidence>
<feature type="transmembrane region" description="Helical" evidence="1">
    <location>
        <begin position="40"/>
        <end position="59"/>
    </location>
</feature>
<feature type="transmembrane region" description="Helical" evidence="1">
    <location>
        <begin position="239"/>
        <end position="264"/>
    </location>
</feature>
<comment type="caution">
    <text evidence="2">The sequence shown here is derived from an EMBL/GenBank/DDBJ whole genome shotgun (WGS) entry which is preliminary data.</text>
</comment>
<proteinExistence type="predicted"/>
<keyword evidence="1" id="KW-0812">Transmembrane</keyword>
<keyword evidence="1" id="KW-0472">Membrane</keyword>
<feature type="transmembrane region" description="Helical" evidence="1">
    <location>
        <begin position="445"/>
        <end position="464"/>
    </location>
</feature>
<reference evidence="2 3" key="1">
    <citation type="journal article" date="2016" name="Nat. Commun.">
        <title>Thousands of microbial genomes shed light on interconnected biogeochemical processes in an aquifer system.</title>
        <authorList>
            <person name="Anantharaman K."/>
            <person name="Brown C.T."/>
            <person name="Hug L.A."/>
            <person name="Sharon I."/>
            <person name="Castelle C.J."/>
            <person name="Probst A.J."/>
            <person name="Thomas B.C."/>
            <person name="Singh A."/>
            <person name="Wilkins M.J."/>
            <person name="Karaoz U."/>
            <person name="Brodie E.L."/>
            <person name="Williams K.H."/>
            <person name="Hubbard S.S."/>
            <person name="Banfield J.F."/>
        </authorList>
    </citation>
    <scope>NUCLEOTIDE SEQUENCE [LARGE SCALE GENOMIC DNA]</scope>
</reference>
<dbReference type="Proteomes" id="UP000176951">
    <property type="component" value="Unassembled WGS sequence"/>
</dbReference>
<evidence type="ECO:0008006" key="4">
    <source>
        <dbReference type="Google" id="ProtNLM"/>
    </source>
</evidence>
<accession>A0A1G2PTZ3</accession>
<sequence>MRFAKGVFGESSEILAASVPVAFLLFSAITSVFLIVLPTLWAGLIGSFIIIVAGFFSFYTLNKNKQNLWVREDSDRHYGLLRFCITVLISLTLFLLISQSLVQKPDGSLLIGRGAAVDTPYHLSQVARIGLTEKWDFEEPNFSGEFIKYPYFINLLSGFILKLGSPLVFAFHAPIMLLVVSSIFLLVSFFRFLGLSKNIIIFAVLVTLFGGGLGYISYLQGVIDSLPLRHSAPYPMQNIAYPAMVPLFFMVQRTFVLGFVLFILSMRSFLEGLKNNNLIAFVWSGIIIGLLPLAHTHSFIAASFVVGAMLTYLLVRQDKLFFNAARGFIFFAVPLAIPSMGALLLLPKYLLGNIFSLRLGWMTTTLPNNAGLNLPSADAVKFLPWLRYMWTNFGPLILMPFAILTVFKKLPLKKELVFLSLGALFLWIVPNIFQFQIWDFDTNKFFAYAILFSVAALGVAVGSLNKNKKLATGALIAAIIVSLPSGLISSFNILERGGEGGFVMFDKDQSNMVAWIRSNTDEDDVFLSSAAILDPNSIQNPVVIAAGRKATMGFSTWLFTHGIDFSERSEIIKLFFNNPENAKAELEQIPADYLLVDDILRRNYPNLENSLEAAGWQSVVKNDSFNLIKLK</sequence>
<feature type="transmembrane region" description="Helical" evidence="1">
    <location>
        <begin position="416"/>
        <end position="433"/>
    </location>
</feature>
<feature type="transmembrane region" description="Helical" evidence="1">
    <location>
        <begin position="80"/>
        <end position="102"/>
    </location>
</feature>
<gene>
    <name evidence="2" type="ORF">A3A97_00185</name>
</gene>
<name>A0A1G2PTZ3_9BACT</name>
<protein>
    <recommendedName>
        <fullName evidence="4">Glycosyltransferase RgtA/B/C/D-like domain-containing protein</fullName>
    </recommendedName>
</protein>
<evidence type="ECO:0000313" key="3">
    <source>
        <dbReference type="Proteomes" id="UP000176951"/>
    </source>
</evidence>
<dbReference type="EMBL" id="MHSW01000018">
    <property type="protein sequence ID" value="OHA51826.1"/>
    <property type="molecule type" value="Genomic_DNA"/>
</dbReference>
<organism evidence="2 3">
    <name type="scientific">Candidatus Terrybacteria bacterium RIFCSPLOWO2_01_FULL_40_23</name>
    <dbReference type="NCBI Taxonomy" id="1802366"/>
    <lineage>
        <taxon>Bacteria</taxon>
        <taxon>Candidatus Terryibacteriota</taxon>
    </lineage>
</organism>
<keyword evidence="1" id="KW-1133">Transmembrane helix</keyword>
<feature type="transmembrane region" description="Helical" evidence="1">
    <location>
        <begin position="471"/>
        <end position="494"/>
    </location>
</feature>
<feature type="transmembrane region" description="Helical" evidence="1">
    <location>
        <begin position="299"/>
        <end position="315"/>
    </location>
</feature>
<feature type="transmembrane region" description="Helical" evidence="1">
    <location>
        <begin position="167"/>
        <end position="187"/>
    </location>
</feature>
<evidence type="ECO:0000313" key="2">
    <source>
        <dbReference type="EMBL" id="OHA51826.1"/>
    </source>
</evidence>
<feature type="transmembrane region" description="Helical" evidence="1">
    <location>
        <begin position="276"/>
        <end position="293"/>
    </location>
</feature>